<sequence length="123" mass="14557">MMKLKNVTPHYKVKWVAFQTPLKRVKRDIHFNNIYRSTLGTPKNSFSRTRILKNFRNTSSVNFDDPLFDEQWYLLNKGQTGSPPDNDINVLPVWESGITGEGVRFRYWTTEYTHSARRWLGTM</sequence>
<protein>
    <submittedName>
        <fullName evidence="4">Neuroendocrine convertase 1</fullName>
    </submittedName>
</protein>
<keyword evidence="3" id="KW-0720">Serine protease</keyword>
<dbReference type="GO" id="GO:0016485">
    <property type="term" value="P:protein processing"/>
    <property type="evidence" value="ECO:0007669"/>
    <property type="project" value="TreeGrafter"/>
</dbReference>
<dbReference type="AlphaFoldDB" id="A0AAV4MW47"/>
<evidence type="ECO:0000256" key="2">
    <source>
        <dbReference type="ARBA" id="ARBA00022801"/>
    </source>
</evidence>
<accession>A0AAV4MW47</accession>
<name>A0AAV4MW47_CAEEX</name>
<dbReference type="Gene3D" id="3.40.50.200">
    <property type="entry name" value="Peptidase S8/S53 domain"/>
    <property type="match status" value="1"/>
</dbReference>
<reference evidence="4 5" key="1">
    <citation type="submission" date="2021-06" db="EMBL/GenBank/DDBJ databases">
        <title>Caerostris extrusa draft genome.</title>
        <authorList>
            <person name="Kono N."/>
            <person name="Arakawa K."/>
        </authorList>
    </citation>
    <scope>NUCLEOTIDE SEQUENCE [LARGE SCALE GENOMIC DNA]</scope>
</reference>
<evidence type="ECO:0000256" key="3">
    <source>
        <dbReference type="ARBA" id="ARBA00022825"/>
    </source>
</evidence>
<proteinExistence type="predicted"/>
<gene>
    <name evidence="4" type="primary">Pcsk1_0</name>
    <name evidence="4" type="ORF">CEXT_721061</name>
</gene>
<evidence type="ECO:0000256" key="1">
    <source>
        <dbReference type="ARBA" id="ARBA00022670"/>
    </source>
</evidence>
<dbReference type="GO" id="GO:0005802">
    <property type="term" value="C:trans-Golgi network"/>
    <property type="evidence" value="ECO:0007669"/>
    <property type="project" value="TreeGrafter"/>
</dbReference>
<evidence type="ECO:0000313" key="4">
    <source>
        <dbReference type="EMBL" id="GIX75597.1"/>
    </source>
</evidence>
<dbReference type="EMBL" id="BPLR01020181">
    <property type="protein sequence ID" value="GIX75597.1"/>
    <property type="molecule type" value="Genomic_DNA"/>
</dbReference>
<organism evidence="4 5">
    <name type="scientific">Caerostris extrusa</name>
    <name type="common">Bark spider</name>
    <name type="synonym">Caerostris bankana</name>
    <dbReference type="NCBI Taxonomy" id="172846"/>
    <lineage>
        <taxon>Eukaryota</taxon>
        <taxon>Metazoa</taxon>
        <taxon>Ecdysozoa</taxon>
        <taxon>Arthropoda</taxon>
        <taxon>Chelicerata</taxon>
        <taxon>Arachnida</taxon>
        <taxon>Araneae</taxon>
        <taxon>Araneomorphae</taxon>
        <taxon>Entelegynae</taxon>
        <taxon>Araneoidea</taxon>
        <taxon>Araneidae</taxon>
        <taxon>Caerostris</taxon>
    </lineage>
</organism>
<dbReference type="GO" id="GO:0000139">
    <property type="term" value="C:Golgi membrane"/>
    <property type="evidence" value="ECO:0007669"/>
    <property type="project" value="TreeGrafter"/>
</dbReference>
<keyword evidence="1" id="KW-0645">Protease</keyword>
<dbReference type="PANTHER" id="PTHR42884">
    <property type="entry name" value="PROPROTEIN CONVERTASE SUBTILISIN/KEXIN-RELATED"/>
    <property type="match status" value="1"/>
</dbReference>
<dbReference type="GO" id="GO:0004252">
    <property type="term" value="F:serine-type endopeptidase activity"/>
    <property type="evidence" value="ECO:0007669"/>
    <property type="project" value="InterPro"/>
</dbReference>
<dbReference type="PANTHER" id="PTHR42884:SF14">
    <property type="entry name" value="NEUROENDOCRINE CONVERTASE 1"/>
    <property type="match status" value="1"/>
</dbReference>
<evidence type="ECO:0000313" key="5">
    <source>
        <dbReference type="Proteomes" id="UP001054945"/>
    </source>
</evidence>
<keyword evidence="2" id="KW-0378">Hydrolase</keyword>
<dbReference type="InterPro" id="IPR036852">
    <property type="entry name" value="Peptidase_S8/S53_dom_sf"/>
</dbReference>
<comment type="caution">
    <text evidence="4">The sequence shown here is derived from an EMBL/GenBank/DDBJ whole genome shotgun (WGS) entry which is preliminary data.</text>
</comment>
<keyword evidence="5" id="KW-1185">Reference proteome</keyword>
<dbReference type="Proteomes" id="UP001054945">
    <property type="component" value="Unassembled WGS sequence"/>
</dbReference>